<comment type="caution">
    <text evidence="6">The sequence shown here is derived from an EMBL/GenBank/DDBJ whole genome shotgun (WGS) entry which is preliminary data.</text>
</comment>
<evidence type="ECO:0000256" key="2">
    <source>
        <dbReference type="ARBA" id="ARBA00022679"/>
    </source>
</evidence>
<dbReference type="InterPro" id="IPR005177">
    <property type="entry name" value="Kinase-pyrophosphorylase"/>
</dbReference>
<protein>
    <submittedName>
        <fullName evidence="6">Pyruvate phosphate dikinase regulatory protein chloroplastic</fullName>
    </submittedName>
</protein>
<evidence type="ECO:0000256" key="5">
    <source>
        <dbReference type="SAM" id="MobiDB-lite"/>
    </source>
</evidence>
<feature type="compositionally biased region" description="Polar residues" evidence="5">
    <location>
        <begin position="96"/>
        <end position="110"/>
    </location>
</feature>
<keyword evidence="6" id="KW-0670">Pyruvate</keyword>
<keyword evidence="2" id="KW-0808">Transferase</keyword>
<keyword evidence="7" id="KW-1185">Reference proteome</keyword>
<dbReference type="PANTHER" id="PTHR31756">
    <property type="entry name" value="PYRUVATE, PHOSPHATE DIKINASE REGULATORY PROTEIN 1, CHLOROPLASTIC"/>
    <property type="match status" value="1"/>
</dbReference>
<dbReference type="FunCoup" id="A0A7J7D7A2">
    <property type="interactions" value="866"/>
</dbReference>
<proteinExistence type="inferred from homology"/>
<dbReference type="GO" id="GO:0005524">
    <property type="term" value="F:ATP binding"/>
    <property type="evidence" value="ECO:0007669"/>
    <property type="project" value="InterPro"/>
</dbReference>
<name>A0A7J7D7A2_TRIWF</name>
<evidence type="ECO:0000256" key="1">
    <source>
        <dbReference type="ARBA" id="ARBA00022527"/>
    </source>
</evidence>
<reference evidence="6 7" key="1">
    <citation type="journal article" date="2020" name="Nat. Commun.">
        <title>Genome of Tripterygium wilfordii and identification of cytochrome P450 involved in triptolide biosynthesis.</title>
        <authorList>
            <person name="Tu L."/>
            <person name="Su P."/>
            <person name="Zhang Z."/>
            <person name="Gao L."/>
            <person name="Wang J."/>
            <person name="Hu T."/>
            <person name="Zhou J."/>
            <person name="Zhang Y."/>
            <person name="Zhao Y."/>
            <person name="Liu Y."/>
            <person name="Song Y."/>
            <person name="Tong Y."/>
            <person name="Lu Y."/>
            <person name="Yang J."/>
            <person name="Xu C."/>
            <person name="Jia M."/>
            <person name="Peters R.J."/>
            <person name="Huang L."/>
            <person name="Gao W."/>
        </authorList>
    </citation>
    <scope>NUCLEOTIDE SEQUENCE [LARGE SCALE GENOMIC DNA]</scope>
    <source>
        <strain evidence="7">cv. XIE 37</strain>
        <tissue evidence="6">Leaf</tissue>
    </source>
</reference>
<dbReference type="Pfam" id="PF03618">
    <property type="entry name" value="Kinase-PPPase"/>
    <property type="match status" value="1"/>
</dbReference>
<dbReference type="Proteomes" id="UP000593562">
    <property type="component" value="Unassembled WGS sequence"/>
</dbReference>
<dbReference type="InterPro" id="IPR026565">
    <property type="entry name" value="PPDK_reg"/>
</dbReference>
<keyword evidence="4" id="KW-0418">Kinase</keyword>
<evidence type="ECO:0000256" key="4">
    <source>
        <dbReference type="ARBA" id="ARBA00022777"/>
    </source>
</evidence>
<dbReference type="NCBIfam" id="NF003742">
    <property type="entry name" value="PRK05339.1"/>
    <property type="match status" value="1"/>
</dbReference>
<accession>A0A7J7D7A2</accession>
<keyword evidence="3" id="KW-0547">Nucleotide-binding</keyword>
<organism evidence="6 7">
    <name type="scientific">Tripterygium wilfordii</name>
    <name type="common">Thunder God vine</name>
    <dbReference type="NCBI Taxonomy" id="458696"/>
    <lineage>
        <taxon>Eukaryota</taxon>
        <taxon>Viridiplantae</taxon>
        <taxon>Streptophyta</taxon>
        <taxon>Embryophyta</taxon>
        <taxon>Tracheophyta</taxon>
        <taxon>Spermatophyta</taxon>
        <taxon>Magnoliopsida</taxon>
        <taxon>eudicotyledons</taxon>
        <taxon>Gunneridae</taxon>
        <taxon>Pentapetalae</taxon>
        <taxon>rosids</taxon>
        <taxon>fabids</taxon>
        <taxon>Celastrales</taxon>
        <taxon>Celastraceae</taxon>
        <taxon>Tripterygium</taxon>
    </lineage>
</organism>
<dbReference type="PANTHER" id="PTHR31756:SF3">
    <property type="entry name" value="PYRUVATE, PHOSPHATE DIKINASE REGULATORY PROTEIN 1, CHLOROPLASTIC"/>
    <property type="match status" value="1"/>
</dbReference>
<feature type="region of interest" description="Disordered" evidence="5">
    <location>
        <begin position="92"/>
        <end position="119"/>
    </location>
</feature>
<dbReference type="AlphaFoldDB" id="A0A7J7D7A2"/>
<evidence type="ECO:0000256" key="3">
    <source>
        <dbReference type="ARBA" id="ARBA00022741"/>
    </source>
</evidence>
<evidence type="ECO:0000313" key="6">
    <source>
        <dbReference type="EMBL" id="KAF5742194.1"/>
    </source>
</evidence>
<dbReference type="InParanoid" id="A0A7J7D7A2"/>
<dbReference type="EMBL" id="JAAARO010000009">
    <property type="protein sequence ID" value="KAF5742194.1"/>
    <property type="molecule type" value="Genomic_DNA"/>
</dbReference>
<evidence type="ECO:0000313" key="7">
    <source>
        <dbReference type="Proteomes" id="UP000593562"/>
    </source>
</evidence>
<gene>
    <name evidence="6" type="ORF">HS088_TW09G00237</name>
</gene>
<keyword evidence="1" id="KW-0723">Serine/threonine-protein kinase</keyword>
<dbReference type="GO" id="GO:0004674">
    <property type="term" value="F:protein serine/threonine kinase activity"/>
    <property type="evidence" value="ECO:0007669"/>
    <property type="project" value="UniProtKB-KW"/>
</dbReference>
<sequence>MLKTNCVLKLAPSNATAKTAMMACCTLGLPDLRLTLSSANCEAKQYESESESQSRKLKGSAQLKRWSRTRSIRSGRKLDRLGHREATVEAKHPLQSRESASNIEFTSAAVSPTDGDDEDLEKMEGKSIYMVSDGTGWTVEHSVNAALGQFEHCLVDRNCAVNTHLFSGIDDVERLMEIVKQAAKEGAMLVYTLADPFMAESARHACRLWGLESTDILGPITEAIASHLGVSPSGLPRGAPGRNFPLSDEYFQRIEAIEFTIKQDDGALPQNLDKADIILTGVSRTGKTPLSIYLAQKGYKVANVPIVMGVGLPCSLFDADPKKVFALTINPVVLQTIRRARAKTLGFSEWMMSNYSKMDHVKEELEFAARIFAQNPIWPVIEVTGKAIEETAAVILRLYHDRKHKCSMPRISKLY</sequence>
<dbReference type="HAMAP" id="MF_00921">
    <property type="entry name" value="PDRP"/>
    <property type="match status" value="1"/>
</dbReference>